<reference evidence="4" key="1">
    <citation type="submission" date="2020-12" db="EMBL/GenBank/DDBJ databases">
        <title>Bacterial taxonomy.</title>
        <authorList>
            <person name="Pan X."/>
        </authorList>
    </citation>
    <scope>NUCLEOTIDE SEQUENCE</scope>
    <source>
        <strain evidence="4">B2012</strain>
    </source>
</reference>
<dbReference type="InterPro" id="IPR036928">
    <property type="entry name" value="AS_sf"/>
</dbReference>
<dbReference type="PANTHER" id="PTHR11895:SF151">
    <property type="entry name" value="GLUTAMYL-TRNA(GLN) AMIDOTRANSFERASE SUBUNIT A"/>
    <property type="match status" value="1"/>
</dbReference>
<dbReference type="Proteomes" id="UP000609531">
    <property type="component" value="Unassembled WGS sequence"/>
</dbReference>
<evidence type="ECO:0000256" key="2">
    <source>
        <dbReference type="SAM" id="MobiDB-lite"/>
    </source>
</evidence>
<evidence type="ECO:0000313" key="4">
    <source>
        <dbReference type="EMBL" id="MBJ3778366.1"/>
    </source>
</evidence>
<protein>
    <submittedName>
        <fullName evidence="4">Amidase</fullName>
    </submittedName>
</protein>
<dbReference type="Gene3D" id="3.90.1300.10">
    <property type="entry name" value="Amidase signature (AS) domain"/>
    <property type="match status" value="1"/>
</dbReference>
<organism evidence="4 5">
    <name type="scientific">Acuticoccus mangrovi</name>
    <dbReference type="NCBI Taxonomy" id="2796142"/>
    <lineage>
        <taxon>Bacteria</taxon>
        <taxon>Pseudomonadati</taxon>
        <taxon>Pseudomonadota</taxon>
        <taxon>Alphaproteobacteria</taxon>
        <taxon>Hyphomicrobiales</taxon>
        <taxon>Amorphaceae</taxon>
        <taxon>Acuticoccus</taxon>
    </lineage>
</organism>
<sequence>MLQNELSAVEAVRLMRGGQMSVSELVEACLARIAAREEAVAAWSFLDPDLVRAEAARLDRLNPGARGPLHGLPVGVKDVIYTKDMPTGHNSPIYESDSPRVDAAPVKTLRAAGALIFGKTVTTEFAATSRGGTTRNPHDPERTPGGSSSGSAAAVADNQVPLALGTQTGGSTIRPASFNGVYALKPTWNVISREGLKVYSLTCDTLGLYARAVADLDLLADVFRLGEPAAPRPLEGVKIAVCRTPMWERADTATRDALALGEALLREAGATVTALTLPPLFSGLSEHHGVVLAHEGKSAFLSEAVSHPDLLHPDFMGMVENKAGLDADQVRQAYDVGARCRIVFDEIASAYDAVLAPSVTGEAPRGLAWTGDHVFCSMWTFLHVPVVNVPGFRGQAGMPVGLSLIGARFSDRRLLAVADAVGALFAARGSWASGRGAAAA</sequence>
<evidence type="ECO:0000256" key="1">
    <source>
        <dbReference type="ARBA" id="ARBA00009199"/>
    </source>
</evidence>
<dbReference type="InterPro" id="IPR000120">
    <property type="entry name" value="Amidase"/>
</dbReference>
<comment type="similarity">
    <text evidence="1">Belongs to the amidase family.</text>
</comment>
<dbReference type="SUPFAM" id="SSF75304">
    <property type="entry name" value="Amidase signature (AS) enzymes"/>
    <property type="match status" value="1"/>
</dbReference>
<proteinExistence type="inferred from homology"/>
<dbReference type="Pfam" id="PF01425">
    <property type="entry name" value="Amidase"/>
    <property type="match status" value="1"/>
</dbReference>
<dbReference type="InterPro" id="IPR023631">
    <property type="entry name" value="Amidase_dom"/>
</dbReference>
<feature type="domain" description="Amidase" evidence="3">
    <location>
        <begin position="24"/>
        <end position="415"/>
    </location>
</feature>
<gene>
    <name evidence="4" type="ORF">JCR33_21885</name>
</gene>
<dbReference type="AlphaFoldDB" id="A0A934INW6"/>
<keyword evidence="5" id="KW-1185">Reference proteome</keyword>
<evidence type="ECO:0000259" key="3">
    <source>
        <dbReference type="Pfam" id="PF01425"/>
    </source>
</evidence>
<dbReference type="EMBL" id="JAEKJA010000026">
    <property type="protein sequence ID" value="MBJ3778366.1"/>
    <property type="molecule type" value="Genomic_DNA"/>
</dbReference>
<dbReference type="GO" id="GO:0003824">
    <property type="term" value="F:catalytic activity"/>
    <property type="evidence" value="ECO:0007669"/>
    <property type="project" value="InterPro"/>
</dbReference>
<accession>A0A934INW6</accession>
<evidence type="ECO:0000313" key="5">
    <source>
        <dbReference type="Proteomes" id="UP000609531"/>
    </source>
</evidence>
<dbReference type="RefSeq" id="WP_198884263.1">
    <property type="nucleotide sequence ID" value="NZ_JAEKJA010000026.1"/>
</dbReference>
<name>A0A934INW6_9HYPH</name>
<comment type="caution">
    <text evidence="4">The sequence shown here is derived from an EMBL/GenBank/DDBJ whole genome shotgun (WGS) entry which is preliminary data.</text>
</comment>
<feature type="region of interest" description="Disordered" evidence="2">
    <location>
        <begin position="127"/>
        <end position="153"/>
    </location>
</feature>
<dbReference type="PANTHER" id="PTHR11895">
    <property type="entry name" value="TRANSAMIDASE"/>
    <property type="match status" value="1"/>
</dbReference>